<evidence type="ECO:0000313" key="6">
    <source>
        <dbReference type="EMBL" id="CAC5368937.1"/>
    </source>
</evidence>
<keyword evidence="2" id="KW-0547">Nucleotide-binding</keyword>
<evidence type="ECO:0000259" key="5">
    <source>
        <dbReference type="PROSITE" id="PS51716"/>
    </source>
</evidence>
<dbReference type="Proteomes" id="UP000507470">
    <property type="component" value="Unassembled WGS sequence"/>
</dbReference>
<evidence type="ECO:0000256" key="3">
    <source>
        <dbReference type="ARBA" id="ARBA00022801"/>
    </source>
</evidence>
<comment type="similarity">
    <text evidence="1">Belongs to the TRAFAC class dynamin-like GTPase superfamily. IRG family.</text>
</comment>
<dbReference type="InterPro" id="IPR007743">
    <property type="entry name" value="Immunity-related_GTPase-like"/>
</dbReference>
<feature type="domain" description="IRG-type G" evidence="5">
    <location>
        <begin position="41"/>
        <end position="221"/>
    </location>
</feature>
<keyword evidence="3" id="KW-0378">Hydrolase</keyword>
<evidence type="ECO:0000313" key="7">
    <source>
        <dbReference type="Proteomes" id="UP000507470"/>
    </source>
</evidence>
<dbReference type="OrthoDB" id="422720at2759"/>
<dbReference type="PANTHER" id="PTHR32341:SF10">
    <property type="entry name" value="INTERFERON-INDUCIBLE GTPASE 5"/>
    <property type="match status" value="1"/>
</dbReference>
<evidence type="ECO:0000256" key="1">
    <source>
        <dbReference type="ARBA" id="ARBA00005429"/>
    </source>
</evidence>
<dbReference type="InterPro" id="IPR030385">
    <property type="entry name" value="G_IRG_dom"/>
</dbReference>
<evidence type="ECO:0000256" key="2">
    <source>
        <dbReference type="ARBA" id="ARBA00022741"/>
    </source>
</evidence>
<dbReference type="Gene3D" id="3.40.50.300">
    <property type="entry name" value="P-loop containing nucleotide triphosphate hydrolases"/>
    <property type="match status" value="1"/>
</dbReference>
<dbReference type="InterPro" id="IPR027417">
    <property type="entry name" value="P-loop_NTPase"/>
</dbReference>
<sequence length="364" mass="42231">MFMEVESKGNIINDILNRLKTHGVIATRQYLTEQVTKWKRAKVKIAVAGQSTAGKSAFINAVRGVVYTDEGYAEEGFGNTTLDIRTYVHPKNKQIIYCDLPGYGTSTITRDIFFGKVNITEYDMFLIIFTSVPTTDDEWLVRKLQENKIPVCFVRTKLDQDIENGKQMGKNANTVLVDIKDRIAKETESMPALKDEQIFIISNRKPYIGDMSQLVNFMQERVTKVKYEAILFSIPAFTEEIIENKYKDLLRRMPFTIFLHALKVHPFSPDETTIIDEIRMYFRVFELDTDYATDVPGLKHYFDELYVHKLTYDLVTKMPSFVVQMIPIYSTIQTYKVCKKYLTNLLDELKIDANTMYMHITKNV</sequence>
<organism evidence="6 7">
    <name type="scientific">Mytilus coruscus</name>
    <name type="common">Sea mussel</name>
    <dbReference type="NCBI Taxonomy" id="42192"/>
    <lineage>
        <taxon>Eukaryota</taxon>
        <taxon>Metazoa</taxon>
        <taxon>Spiralia</taxon>
        <taxon>Lophotrochozoa</taxon>
        <taxon>Mollusca</taxon>
        <taxon>Bivalvia</taxon>
        <taxon>Autobranchia</taxon>
        <taxon>Pteriomorphia</taxon>
        <taxon>Mytilida</taxon>
        <taxon>Mytiloidea</taxon>
        <taxon>Mytilidae</taxon>
        <taxon>Mytilinae</taxon>
        <taxon>Mytilus</taxon>
    </lineage>
</organism>
<dbReference type="EMBL" id="CACVKT020001510">
    <property type="protein sequence ID" value="CAC5368937.1"/>
    <property type="molecule type" value="Genomic_DNA"/>
</dbReference>
<dbReference type="InterPro" id="IPR051515">
    <property type="entry name" value="IRG"/>
</dbReference>
<dbReference type="SUPFAM" id="SSF52540">
    <property type="entry name" value="P-loop containing nucleoside triphosphate hydrolases"/>
    <property type="match status" value="1"/>
</dbReference>
<accession>A0A6J8AIV7</accession>
<reference evidence="6 7" key="1">
    <citation type="submission" date="2020-06" db="EMBL/GenBank/DDBJ databases">
        <authorList>
            <person name="Li R."/>
            <person name="Bekaert M."/>
        </authorList>
    </citation>
    <scope>NUCLEOTIDE SEQUENCE [LARGE SCALE GENOMIC DNA]</scope>
    <source>
        <strain evidence="7">wild</strain>
    </source>
</reference>
<proteinExistence type="inferred from homology"/>
<dbReference type="GO" id="GO:0005525">
    <property type="term" value="F:GTP binding"/>
    <property type="evidence" value="ECO:0007669"/>
    <property type="project" value="UniProtKB-KW"/>
</dbReference>
<dbReference type="PANTHER" id="PTHR32341">
    <property type="entry name" value="INTERFERON-INDUCIBLE GTPASE"/>
    <property type="match status" value="1"/>
</dbReference>
<dbReference type="GO" id="GO:0016020">
    <property type="term" value="C:membrane"/>
    <property type="evidence" value="ECO:0007669"/>
    <property type="project" value="InterPro"/>
</dbReference>
<protein>
    <recommendedName>
        <fullName evidence="5">IRG-type G domain-containing protein</fullName>
    </recommendedName>
</protein>
<keyword evidence="4" id="KW-0342">GTP-binding</keyword>
<dbReference type="Pfam" id="PF05049">
    <property type="entry name" value="IIGP"/>
    <property type="match status" value="1"/>
</dbReference>
<dbReference type="AlphaFoldDB" id="A0A6J8AIV7"/>
<dbReference type="GO" id="GO:0016787">
    <property type="term" value="F:hydrolase activity"/>
    <property type="evidence" value="ECO:0007669"/>
    <property type="project" value="UniProtKB-KW"/>
</dbReference>
<keyword evidence="7" id="KW-1185">Reference proteome</keyword>
<evidence type="ECO:0000256" key="4">
    <source>
        <dbReference type="ARBA" id="ARBA00023134"/>
    </source>
</evidence>
<gene>
    <name evidence="6" type="ORF">MCOR_8322</name>
</gene>
<dbReference type="PROSITE" id="PS51716">
    <property type="entry name" value="G_IRG"/>
    <property type="match status" value="1"/>
</dbReference>
<name>A0A6J8AIV7_MYTCO</name>